<keyword evidence="5" id="KW-1185">Reference proteome</keyword>
<evidence type="ECO:0000313" key="5">
    <source>
        <dbReference type="Proteomes" id="UP001168990"/>
    </source>
</evidence>
<dbReference type="Proteomes" id="UP001168990">
    <property type="component" value="Unassembled WGS sequence"/>
</dbReference>
<reference evidence="4" key="1">
    <citation type="journal article" date="2023" name="bioRxiv">
        <title>Scaffold-level genome assemblies of two parasitoid biocontrol wasps reveal the parthenogenesis mechanism and an associated novel virus.</title>
        <authorList>
            <person name="Inwood S."/>
            <person name="Skelly J."/>
            <person name="Guhlin J."/>
            <person name="Harrop T."/>
            <person name="Goldson S."/>
            <person name="Dearden P."/>
        </authorList>
    </citation>
    <scope>NUCLEOTIDE SEQUENCE</scope>
    <source>
        <strain evidence="4">Irish</strain>
        <tissue evidence="4">Whole body</tissue>
    </source>
</reference>
<dbReference type="AlphaFoldDB" id="A0AA39KL13"/>
<feature type="region of interest" description="Disordered" evidence="2">
    <location>
        <begin position="365"/>
        <end position="388"/>
    </location>
</feature>
<gene>
    <name evidence="4" type="ORF">PV328_003784</name>
</gene>
<dbReference type="InterPro" id="IPR031994">
    <property type="entry name" value="JAKMIP_C"/>
</dbReference>
<dbReference type="EMBL" id="JAQQBS010001422">
    <property type="protein sequence ID" value="KAK0165251.1"/>
    <property type="molecule type" value="Genomic_DNA"/>
</dbReference>
<reference evidence="4" key="2">
    <citation type="submission" date="2023-03" db="EMBL/GenBank/DDBJ databases">
        <authorList>
            <person name="Inwood S.N."/>
            <person name="Skelly J.G."/>
            <person name="Guhlin J."/>
            <person name="Harrop T.W.R."/>
            <person name="Goldson S.G."/>
            <person name="Dearden P.K."/>
        </authorList>
    </citation>
    <scope>NUCLEOTIDE SEQUENCE</scope>
    <source>
        <strain evidence="4">Irish</strain>
        <tissue evidence="4">Whole body</tissue>
    </source>
</reference>
<dbReference type="Pfam" id="PF16034">
    <property type="entry name" value="JAKMIP_CC3"/>
    <property type="match status" value="1"/>
</dbReference>
<accession>A0AA39KL13</accession>
<feature type="coiled-coil region" evidence="1">
    <location>
        <begin position="157"/>
        <end position="191"/>
    </location>
</feature>
<organism evidence="4 5">
    <name type="scientific">Microctonus aethiopoides</name>
    <dbReference type="NCBI Taxonomy" id="144406"/>
    <lineage>
        <taxon>Eukaryota</taxon>
        <taxon>Metazoa</taxon>
        <taxon>Ecdysozoa</taxon>
        <taxon>Arthropoda</taxon>
        <taxon>Hexapoda</taxon>
        <taxon>Insecta</taxon>
        <taxon>Pterygota</taxon>
        <taxon>Neoptera</taxon>
        <taxon>Endopterygota</taxon>
        <taxon>Hymenoptera</taxon>
        <taxon>Apocrita</taxon>
        <taxon>Ichneumonoidea</taxon>
        <taxon>Braconidae</taxon>
        <taxon>Euphorinae</taxon>
        <taxon>Microctonus</taxon>
    </lineage>
</organism>
<proteinExistence type="predicted"/>
<name>A0AA39KL13_9HYME</name>
<feature type="region of interest" description="Disordered" evidence="2">
    <location>
        <begin position="38"/>
        <end position="75"/>
    </location>
</feature>
<feature type="domain" description="Janus kinase and microtubule-interacting protein C-terminal" evidence="3">
    <location>
        <begin position="538"/>
        <end position="610"/>
    </location>
</feature>
<keyword evidence="1" id="KW-0175">Coiled coil</keyword>
<feature type="coiled-coil region" evidence="1">
    <location>
        <begin position="520"/>
        <end position="607"/>
    </location>
</feature>
<evidence type="ECO:0000256" key="1">
    <source>
        <dbReference type="SAM" id="Coils"/>
    </source>
</evidence>
<sequence length="1120" mass="129988">MEEHRIVRDTVTTTKLNFTTSMADWKDYRPPHRTLSRIESNPAARKRRMTEEPVSKTPKTPRHHEIGINESRVLNSSSSSQVAKKCLIDDCSIETLKNATNHTADKLQFELDDEHEENNLNVDNEEDRNNWQLIKKPIFQVDISEKYATNKNRSDDSAKLRKTIRWLENNAKKLREDIAEVRCELHEEKKASCLAKKQIESAIKNARAQEAMKYERIIVDLKTRLSQPLSCRTTNNSFNSKTNLLKDQNYRYEVTTTTKKRLAETNETIRKLKSNSLDSHSCRVIKKKSVSDNDNQLCRMTCHVEDLQQVNKKLENKPQVVIETEKLRPANLMRAQNGKHELQINASKQSQPSNIINAMRGIRSKQKEIGKSKNTIEQKPETRSNQLMKKLRENEKDREMHLTRRSAVKIPRLKNAMDLCNGECEAMCEVIRLRELAVEQQEMIEYLRQGLKERERKLDQLTNKKRKENFYRQWLELEPVAEVDDEGEHENFDSESSTVPSSLSLQSDKCQACGITRETYDALLLEVDKLNIKYAEEQQELTHAKSQVRDLEKALLQETRGSQNSRRALSDKLNEIEEREASLLAEISELKEQNELLEFRVLELEESEPRESSDTADSGVVSPEPITQMFKDHGNNKQRDRVIATVIPYNSYNSLSPIPAQKSPLSLQESGIFNEDDDHDVVLTNCGTQTDTPAGELLHEVQRLQELRERIQERAVKVPVTPIELYEISEDNRVSLYKNKICELEQQLEKYAIAEEKRLHDQLIVKQREEDLLDENYRLTERVYWLTNEIEKYNNFKECVDSGTMTDFNVCGNKNSAFNFISSLSHYQKIFQDILDTLQAPNFDFNSSALFDSTINYSELSRDNNVLKTCLDCDHLRKNYEEKAQLLAQTVNYLRRELINLESKQNAFIIALKEVDAMWLQLDIDHAVRHKKIKRESSEKAIINQSMMNRTSKNDSDMVDNLCCENTFNRNEINTIHSAFESPNNSILSNNLQNFYETKELLNSNNNDNINKMRIDQIDCTKAECVIDNSSVELMKLSEDEKQSCKVSCVPLQYDEGLSSTSIMMNKPDADKKVRKQRRSNCSDHDARARRVYKASNRSKNYDKSIVNLRRLVLYPEICV</sequence>
<evidence type="ECO:0000256" key="2">
    <source>
        <dbReference type="SAM" id="MobiDB-lite"/>
    </source>
</evidence>
<feature type="compositionally biased region" description="Basic and acidic residues" evidence="2">
    <location>
        <begin position="365"/>
        <end position="382"/>
    </location>
</feature>
<feature type="region of interest" description="Disordered" evidence="2">
    <location>
        <begin position="1062"/>
        <end position="1088"/>
    </location>
</feature>
<protein>
    <recommendedName>
        <fullName evidence="3">Janus kinase and microtubule-interacting protein C-terminal domain-containing protein</fullName>
    </recommendedName>
</protein>
<evidence type="ECO:0000259" key="3">
    <source>
        <dbReference type="Pfam" id="PF16034"/>
    </source>
</evidence>
<evidence type="ECO:0000313" key="4">
    <source>
        <dbReference type="EMBL" id="KAK0165251.1"/>
    </source>
</evidence>
<comment type="caution">
    <text evidence="4">The sequence shown here is derived from an EMBL/GenBank/DDBJ whole genome shotgun (WGS) entry which is preliminary data.</text>
</comment>
<feature type="coiled-coil region" evidence="1">
    <location>
        <begin position="694"/>
        <end position="757"/>
    </location>
</feature>